<evidence type="ECO:0000313" key="1">
    <source>
        <dbReference type="EMBL" id="KAF2769611.1"/>
    </source>
</evidence>
<dbReference type="EMBL" id="ML995832">
    <property type="protein sequence ID" value="KAF2769611.1"/>
    <property type="molecule type" value="Genomic_DNA"/>
</dbReference>
<accession>A0A6G1L9K1</accession>
<organism evidence="1 2">
    <name type="scientific">Teratosphaeria nubilosa</name>
    <dbReference type="NCBI Taxonomy" id="161662"/>
    <lineage>
        <taxon>Eukaryota</taxon>
        <taxon>Fungi</taxon>
        <taxon>Dikarya</taxon>
        <taxon>Ascomycota</taxon>
        <taxon>Pezizomycotina</taxon>
        <taxon>Dothideomycetes</taxon>
        <taxon>Dothideomycetidae</taxon>
        <taxon>Mycosphaerellales</taxon>
        <taxon>Teratosphaeriaceae</taxon>
        <taxon>Teratosphaeria</taxon>
    </lineage>
</organism>
<proteinExistence type="predicted"/>
<keyword evidence="2" id="KW-1185">Reference proteome</keyword>
<reference evidence="1" key="1">
    <citation type="journal article" date="2020" name="Stud. Mycol.">
        <title>101 Dothideomycetes genomes: a test case for predicting lifestyles and emergence of pathogens.</title>
        <authorList>
            <person name="Haridas S."/>
            <person name="Albert R."/>
            <person name="Binder M."/>
            <person name="Bloem J."/>
            <person name="Labutti K."/>
            <person name="Salamov A."/>
            <person name="Andreopoulos B."/>
            <person name="Baker S."/>
            <person name="Barry K."/>
            <person name="Bills G."/>
            <person name="Bluhm B."/>
            <person name="Cannon C."/>
            <person name="Castanera R."/>
            <person name="Culley D."/>
            <person name="Daum C."/>
            <person name="Ezra D."/>
            <person name="Gonzalez J."/>
            <person name="Henrissat B."/>
            <person name="Kuo A."/>
            <person name="Liang C."/>
            <person name="Lipzen A."/>
            <person name="Lutzoni F."/>
            <person name="Magnuson J."/>
            <person name="Mondo S."/>
            <person name="Nolan M."/>
            <person name="Ohm R."/>
            <person name="Pangilinan J."/>
            <person name="Park H.-J."/>
            <person name="Ramirez L."/>
            <person name="Alfaro M."/>
            <person name="Sun H."/>
            <person name="Tritt A."/>
            <person name="Yoshinaga Y."/>
            <person name="Zwiers L.-H."/>
            <person name="Turgeon B."/>
            <person name="Goodwin S."/>
            <person name="Spatafora J."/>
            <person name="Crous P."/>
            <person name="Grigoriev I."/>
        </authorList>
    </citation>
    <scope>NUCLEOTIDE SEQUENCE</scope>
    <source>
        <strain evidence="1">CBS 116005</strain>
    </source>
</reference>
<feature type="non-terminal residue" evidence="1">
    <location>
        <position position="123"/>
    </location>
</feature>
<name>A0A6G1L9K1_9PEZI</name>
<dbReference type="Proteomes" id="UP000799436">
    <property type="component" value="Unassembled WGS sequence"/>
</dbReference>
<feature type="non-terminal residue" evidence="1">
    <location>
        <position position="1"/>
    </location>
</feature>
<gene>
    <name evidence="1" type="ORF">EJ03DRAFT_246528</name>
</gene>
<dbReference type="OrthoDB" id="3924764at2759"/>
<protein>
    <submittedName>
        <fullName evidence="1">Uncharacterized protein</fullName>
    </submittedName>
</protein>
<sequence length="123" mass="12274">RTTSSPCASIQCLDFLNPCGQMYGGCFPACGNSYTTPAFSDPGCPATTTTAAAATEARIAAALAATSTCDSTACVDKINDCGVRYGACYADCEGYATPTFTAPVCATSASAGVEDVVAVPPVT</sequence>
<dbReference type="AlphaFoldDB" id="A0A6G1L9K1"/>
<evidence type="ECO:0000313" key="2">
    <source>
        <dbReference type="Proteomes" id="UP000799436"/>
    </source>
</evidence>